<keyword evidence="2 5" id="KW-0812">Transmembrane</keyword>
<dbReference type="Gene3D" id="1.50.40.10">
    <property type="entry name" value="Mitochondrial carrier domain"/>
    <property type="match status" value="1"/>
</dbReference>
<comment type="similarity">
    <text evidence="6">Belongs to the mitochondrial carrier (TC 2.A.29) family.</text>
</comment>
<gene>
    <name evidence="7" type="ORF">GOP47_0011822</name>
</gene>
<keyword evidence="6" id="KW-0813">Transport</keyword>
<protein>
    <submittedName>
        <fullName evidence="7">Uncharacterized protein</fullName>
    </submittedName>
</protein>
<keyword evidence="8" id="KW-1185">Reference proteome</keyword>
<proteinExistence type="inferred from homology"/>
<dbReference type="Pfam" id="PF00153">
    <property type="entry name" value="Mito_carr"/>
    <property type="match status" value="1"/>
</dbReference>
<comment type="subcellular location">
    <subcellularLocation>
        <location evidence="1">Membrane</location>
        <topology evidence="1">Multi-pass membrane protein</topology>
    </subcellularLocation>
</comment>
<keyword evidence="3" id="KW-0677">Repeat</keyword>
<dbReference type="PANTHER" id="PTHR24089">
    <property type="entry name" value="SOLUTE CARRIER FAMILY 25"/>
    <property type="match status" value="1"/>
</dbReference>
<sequence length="126" mass="13600">MKRNIASKPEENADLTILTKLGCGAAAGTVGKQTMAYPLGVVLRRMQMVGWKDASSVITADGQMKAPVQYTGIIDPFWKTVHNEGFGALYKGLIPNSIKVVPSIALAFVTYEVMKDLLGVELQISD</sequence>
<evidence type="ECO:0000256" key="2">
    <source>
        <dbReference type="ARBA" id="ARBA00022692"/>
    </source>
</evidence>
<dbReference type="InterPro" id="IPR023395">
    <property type="entry name" value="MCP_dom_sf"/>
</dbReference>
<organism evidence="7 8">
    <name type="scientific">Adiantum capillus-veneris</name>
    <name type="common">Maidenhair fern</name>
    <dbReference type="NCBI Taxonomy" id="13818"/>
    <lineage>
        <taxon>Eukaryota</taxon>
        <taxon>Viridiplantae</taxon>
        <taxon>Streptophyta</taxon>
        <taxon>Embryophyta</taxon>
        <taxon>Tracheophyta</taxon>
        <taxon>Polypodiopsida</taxon>
        <taxon>Polypodiidae</taxon>
        <taxon>Polypodiales</taxon>
        <taxon>Pteridineae</taxon>
        <taxon>Pteridaceae</taxon>
        <taxon>Vittarioideae</taxon>
        <taxon>Adiantum</taxon>
    </lineage>
</organism>
<keyword evidence="4 5" id="KW-0472">Membrane</keyword>
<evidence type="ECO:0000256" key="6">
    <source>
        <dbReference type="RuleBase" id="RU000488"/>
    </source>
</evidence>
<dbReference type="SUPFAM" id="SSF103506">
    <property type="entry name" value="Mitochondrial carrier"/>
    <property type="match status" value="1"/>
</dbReference>
<evidence type="ECO:0000256" key="5">
    <source>
        <dbReference type="PROSITE-ProRule" id="PRU00282"/>
    </source>
</evidence>
<evidence type="ECO:0000256" key="1">
    <source>
        <dbReference type="ARBA" id="ARBA00004141"/>
    </source>
</evidence>
<feature type="repeat" description="Solcar" evidence="5">
    <location>
        <begin position="15"/>
        <end position="117"/>
    </location>
</feature>
<name>A0A9D4ZFR5_ADICA</name>
<dbReference type="InterPro" id="IPR018108">
    <property type="entry name" value="MCP_transmembrane"/>
</dbReference>
<reference evidence="7" key="1">
    <citation type="submission" date="2021-01" db="EMBL/GenBank/DDBJ databases">
        <title>Adiantum capillus-veneris genome.</title>
        <authorList>
            <person name="Fang Y."/>
            <person name="Liao Q."/>
        </authorList>
    </citation>
    <scope>NUCLEOTIDE SEQUENCE</scope>
    <source>
        <strain evidence="7">H3</strain>
        <tissue evidence="7">Leaf</tissue>
    </source>
</reference>
<dbReference type="OrthoDB" id="270584at2759"/>
<evidence type="ECO:0000313" key="8">
    <source>
        <dbReference type="Proteomes" id="UP000886520"/>
    </source>
</evidence>
<evidence type="ECO:0000256" key="4">
    <source>
        <dbReference type="ARBA" id="ARBA00023136"/>
    </source>
</evidence>
<comment type="caution">
    <text evidence="7">The sequence shown here is derived from an EMBL/GenBank/DDBJ whole genome shotgun (WGS) entry which is preliminary data.</text>
</comment>
<dbReference type="AlphaFoldDB" id="A0A9D4ZFR5"/>
<evidence type="ECO:0000256" key="3">
    <source>
        <dbReference type="ARBA" id="ARBA00022737"/>
    </source>
</evidence>
<dbReference type="GO" id="GO:0016020">
    <property type="term" value="C:membrane"/>
    <property type="evidence" value="ECO:0007669"/>
    <property type="project" value="UniProtKB-SubCell"/>
</dbReference>
<accession>A0A9D4ZFR5</accession>
<dbReference type="EMBL" id="JABFUD020000011">
    <property type="protein sequence ID" value="KAI5073809.1"/>
    <property type="molecule type" value="Genomic_DNA"/>
</dbReference>
<evidence type="ECO:0000313" key="7">
    <source>
        <dbReference type="EMBL" id="KAI5073809.1"/>
    </source>
</evidence>
<dbReference type="PROSITE" id="PS50920">
    <property type="entry name" value="SOLCAR"/>
    <property type="match status" value="1"/>
</dbReference>
<dbReference type="Proteomes" id="UP000886520">
    <property type="component" value="Chromosome 11"/>
</dbReference>